<protein>
    <submittedName>
        <fullName evidence="1">Uncharacterized protein</fullName>
    </submittedName>
</protein>
<comment type="caution">
    <text evidence="1">The sequence shown here is derived from an EMBL/GenBank/DDBJ whole genome shotgun (WGS) entry which is preliminary data.</text>
</comment>
<accession>A0A4Y7SJE9</accession>
<dbReference type="AlphaFoldDB" id="A0A4Y7SJE9"/>
<evidence type="ECO:0000313" key="1">
    <source>
        <dbReference type="EMBL" id="TEB21955.1"/>
    </source>
</evidence>
<organism evidence="1 2">
    <name type="scientific">Coprinellus micaceus</name>
    <name type="common">Glistening ink-cap mushroom</name>
    <name type="synonym">Coprinus micaceus</name>
    <dbReference type="NCBI Taxonomy" id="71717"/>
    <lineage>
        <taxon>Eukaryota</taxon>
        <taxon>Fungi</taxon>
        <taxon>Dikarya</taxon>
        <taxon>Basidiomycota</taxon>
        <taxon>Agaricomycotina</taxon>
        <taxon>Agaricomycetes</taxon>
        <taxon>Agaricomycetidae</taxon>
        <taxon>Agaricales</taxon>
        <taxon>Agaricineae</taxon>
        <taxon>Psathyrellaceae</taxon>
        <taxon>Coprinellus</taxon>
    </lineage>
</organism>
<sequence length="109" mass="11788">MIAVEGKSPLGSPNRFENEFLVGVTQIDTTKGCARNRAACERAGRVSKLTAPLGGHGIRRSRTSCTGAQTRVGCLDLYANISLRLTRCGAHLPYHSSLRLCPTWMGVSR</sequence>
<name>A0A4Y7SJE9_COPMI</name>
<keyword evidence="2" id="KW-1185">Reference proteome</keyword>
<dbReference type="EMBL" id="QPFP01000099">
    <property type="protein sequence ID" value="TEB21955.1"/>
    <property type="molecule type" value="Genomic_DNA"/>
</dbReference>
<reference evidence="1 2" key="1">
    <citation type="journal article" date="2019" name="Nat. Ecol. Evol.">
        <title>Megaphylogeny resolves global patterns of mushroom evolution.</title>
        <authorList>
            <person name="Varga T."/>
            <person name="Krizsan K."/>
            <person name="Foldi C."/>
            <person name="Dima B."/>
            <person name="Sanchez-Garcia M."/>
            <person name="Sanchez-Ramirez S."/>
            <person name="Szollosi G.J."/>
            <person name="Szarkandi J.G."/>
            <person name="Papp V."/>
            <person name="Albert L."/>
            <person name="Andreopoulos W."/>
            <person name="Angelini C."/>
            <person name="Antonin V."/>
            <person name="Barry K.W."/>
            <person name="Bougher N.L."/>
            <person name="Buchanan P."/>
            <person name="Buyck B."/>
            <person name="Bense V."/>
            <person name="Catcheside P."/>
            <person name="Chovatia M."/>
            <person name="Cooper J."/>
            <person name="Damon W."/>
            <person name="Desjardin D."/>
            <person name="Finy P."/>
            <person name="Geml J."/>
            <person name="Haridas S."/>
            <person name="Hughes K."/>
            <person name="Justo A."/>
            <person name="Karasinski D."/>
            <person name="Kautmanova I."/>
            <person name="Kiss B."/>
            <person name="Kocsube S."/>
            <person name="Kotiranta H."/>
            <person name="LaButti K.M."/>
            <person name="Lechner B.E."/>
            <person name="Liimatainen K."/>
            <person name="Lipzen A."/>
            <person name="Lukacs Z."/>
            <person name="Mihaltcheva S."/>
            <person name="Morgado L.N."/>
            <person name="Niskanen T."/>
            <person name="Noordeloos M.E."/>
            <person name="Ohm R.A."/>
            <person name="Ortiz-Santana B."/>
            <person name="Ovrebo C."/>
            <person name="Racz N."/>
            <person name="Riley R."/>
            <person name="Savchenko A."/>
            <person name="Shiryaev A."/>
            <person name="Soop K."/>
            <person name="Spirin V."/>
            <person name="Szebenyi C."/>
            <person name="Tomsovsky M."/>
            <person name="Tulloss R.E."/>
            <person name="Uehling J."/>
            <person name="Grigoriev I.V."/>
            <person name="Vagvolgyi C."/>
            <person name="Papp T."/>
            <person name="Martin F.M."/>
            <person name="Miettinen O."/>
            <person name="Hibbett D.S."/>
            <person name="Nagy L.G."/>
        </authorList>
    </citation>
    <scope>NUCLEOTIDE SEQUENCE [LARGE SCALE GENOMIC DNA]</scope>
    <source>
        <strain evidence="1 2">FP101781</strain>
    </source>
</reference>
<proteinExistence type="predicted"/>
<gene>
    <name evidence="1" type="ORF">FA13DRAFT_1525939</name>
</gene>
<dbReference type="Proteomes" id="UP000298030">
    <property type="component" value="Unassembled WGS sequence"/>
</dbReference>
<evidence type="ECO:0000313" key="2">
    <source>
        <dbReference type="Proteomes" id="UP000298030"/>
    </source>
</evidence>